<dbReference type="EMBL" id="JAMPKX010000001">
    <property type="protein sequence ID" value="MEP0945662.1"/>
    <property type="molecule type" value="Genomic_DNA"/>
</dbReference>
<comment type="caution">
    <text evidence="2">The sequence shown here is derived from an EMBL/GenBank/DDBJ whole genome shotgun (WGS) entry which is preliminary data.</text>
</comment>
<feature type="transmembrane region" description="Helical" evidence="1">
    <location>
        <begin position="222"/>
        <end position="242"/>
    </location>
</feature>
<feature type="transmembrane region" description="Helical" evidence="1">
    <location>
        <begin position="248"/>
        <end position="268"/>
    </location>
</feature>
<feature type="transmembrane region" description="Helical" evidence="1">
    <location>
        <begin position="367"/>
        <end position="388"/>
    </location>
</feature>
<keyword evidence="1" id="KW-0472">Membrane</keyword>
<feature type="transmembrane region" description="Helical" evidence="1">
    <location>
        <begin position="299"/>
        <end position="319"/>
    </location>
</feature>
<protein>
    <submittedName>
        <fullName evidence="2">Uncharacterized protein</fullName>
    </submittedName>
</protein>
<keyword evidence="1" id="KW-0812">Transmembrane</keyword>
<dbReference type="Proteomes" id="UP001482513">
    <property type="component" value="Unassembled WGS sequence"/>
</dbReference>
<keyword evidence="1" id="KW-1133">Transmembrane helix</keyword>
<keyword evidence="3" id="KW-1185">Reference proteome</keyword>
<evidence type="ECO:0000313" key="3">
    <source>
        <dbReference type="Proteomes" id="UP001482513"/>
    </source>
</evidence>
<dbReference type="RefSeq" id="WP_190698771.1">
    <property type="nucleotide sequence ID" value="NZ_JAMPKX010000001.1"/>
</dbReference>
<evidence type="ECO:0000256" key="1">
    <source>
        <dbReference type="SAM" id="Phobius"/>
    </source>
</evidence>
<name>A0ABV0K112_9CYAN</name>
<gene>
    <name evidence="2" type="ORF">NC992_02140</name>
</gene>
<feature type="transmembrane region" description="Helical" evidence="1">
    <location>
        <begin position="326"/>
        <end position="347"/>
    </location>
</feature>
<evidence type="ECO:0000313" key="2">
    <source>
        <dbReference type="EMBL" id="MEP0945662.1"/>
    </source>
</evidence>
<proteinExistence type="predicted"/>
<accession>A0ABV0K112</accession>
<organism evidence="2 3">
    <name type="scientific">Leptolyngbya subtilissima DQ-A4</name>
    <dbReference type="NCBI Taxonomy" id="2933933"/>
    <lineage>
        <taxon>Bacteria</taxon>
        <taxon>Bacillati</taxon>
        <taxon>Cyanobacteriota</taxon>
        <taxon>Cyanophyceae</taxon>
        <taxon>Leptolyngbyales</taxon>
        <taxon>Leptolyngbyaceae</taxon>
        <taxon>Leptolyngbya group</taxon>
        <taxon>Leptolyngbya</taxon>
    </lineage>
</organism>
<sequence length="403" mass="44476">MQKEIRLASEVAQTHTDGYKVIPVVLPGVQRGILKPFFSSEPIHIFVKDSSNGLTEAMQQISAALRLELPADLVTGEPVAVEPVEELLLTLSDPIITEQDGIRRATTTAELTYISTDCNRDHSRRITSRCDHFTAPPGPVELEEIRWYVERYYPCPWVLGFRITLWAQEARVCYWQGRQVESPPMVSSLVQRYVNDIPMNFSAFNRPLFLAANYPPHRAWKFCFLWVGLTVLGCGLAVISVPAEQNLIIPYVLGAVVGLLQGSMLRLGASGTVRWTLATMLGVVLSRMVRPYVAFHSSLIMSGAVGGLIIGGIQGLVFYTQIPGMAWWILIQVISGAVSWGLGWFILGSVTRAIGHTTTGLILTSSVAIATMWGISATMTAMVMYRLLALRHGRRTPLPPPES</sequence>
<reference evidence="2 3" key="1">
    <citation type="submission" date="2022-04" db="EMBL/GenBank/DDBJ databases">
        <title>Positive selection, recombination, and allopatry shape intraspecific diversity of widespread and dominant cyanobacteria.</title>
        <authorList>
            <person name="Wei J."/>
            <person name="Shu W."/>
            <person name="Hu C."/>
        </authorList>
    </citation>
    <scope>NUCLEOTIDE SEQUENCE [LARGE SCALE GENOMIC DNA]</scope>
    <source>
        <strain evidence="2 3">DQ-A4</strain>
    </source>
</reference>